<dbReference type="KEGG" id="mbd:MEBOL_003993"/>
<reference evidence="1 2" key="1">
    <citation type="submission" date="2017-06" db="EMBL/GenBank/DDBJ databases">
        <authorList>
            <person name="Kim H.J."/>
            <person name="Triplett B.A."/>
        </authorList>
    </citation>
    <scope>NUCLEOTIDE SEQUENCE [LARGE SCALE GENOMIC DNA]</scope>
    <source>
        <strain evidence="1 2">DSM 14713</strain>
    </source>
</reference>
<dbReference type="AlphaFoldDB" id="A0A250IH93"/>
<dbReference type="EMBL" id="CP022163">
    <property type="protein sequence ID" value="ATB30532.1"/>
    <property type="molecule type" value="Genomic_DNA"/>
</dbReference>
<proteinExistence type="predicted"/>
<keyword evidence="2" id="KW-1185">Reference proteome</keyword>
<protein>
    <submittedName>
        <fullName evidence="1">Uncharacterized protein</fullName>
    </submittedName>
</protein>
<organism evidence="1 2">
    <name type="scientific">Melittangium boletus DSM 14713</name>
    <dbReference type="NCBI Taxonomy" id="1294270"/>
    <lineage>
        <taxon>Bacteria</taxon>
        <taxon>Pseudomonadati</taxon>
        <taxon>Myxococcota</taxon>
        <taxon>Myxococcia</taxon>
        <taxon>Myxococcales</taxon>
        <taxon>Cystobacterineae</taxon>
        <taxon>Archangiaceae</taxon>
        <taxon>Melittangium</taxon>
    </lineage>
</organism>
<gene>
    <name evidence="1" type="ORF">MEBOL_003993</name>
</gene>
<name>A0A250IH93_9BACT</name>
<dbReference type="Proteomes" id="UP000217289">
    <property type="component" value="Chromosome"/>
</dbReference>
<evidence type="ECO:0000313" key="2">
    <source>
        <dbReference type="Proteomes" id="UP000217289"/>
    </source>
</evidence>
<sequence>MLASKYGFPECECMMSLDEGFCVLAFLLKLRR</sequence>
<accession>A0A250IH93</accession>
<evidence type="ECO:0000313" key="1">
    <source>
        <dbReference type="EMBL" id="ATB30532.1"/>
    </source>
</evidence>